<dbReference type="SUPFAM" id="SSF75217">
    <property type="entry name" value="alpha/beta knot"/>
    <property type="match status" value="1"/>
</dbReference>
<dbReference type="AlphaFoldDB" id="A0A2C9DD13"/>
<evidence type="ECO:0000313" key="6">
    <source>
        <dbReference type="Proteomes" id="UP000223606"/>
    </source>
</evidence>
<dbReference type="Pfam" id="PF22435">
    <property type="entry name" value="MRM3-like_sub_bind"/>
    <property type="match status" value="1"/>
</dbReference>
<dbReference type="GO" id="GO:0005737">
    <property type="term" value="C:cytoplasm"/>
    <property type="evidence" value="ECO:0007669"/>
    <property type="project" value="UniProtKB-ARBA"/>
</dbReference>
<dbReference type="SUPFAM" id="SSF55315">
    <property type="entry name" value="L30e-like"/>
    <property type="match status" value="1"/>
</dbReference>
<dbReference type="GO" id="GO:0006396">
    <property type="term" value="P:RNA processing"/>
    <property type="evidence" value="ECO:0007669"/>
    <property type="project" value="InterPro"/>
</dbReference>
<dbReference type="Gene3D" id="3.30.1330.30">
    <property type="match status" value="1"/>
</dbReference>
<evidence type="ECO:0000256" key="1">
    <source>
        <dbReference type="ARBA" id="ARBA00007228"/>
    </source>
</evidence>
<dbReference type="OrthoDB" id="9794400at2"/>
<dbReference type="SMART" id="SM00967">
    <property type="entry name" value="SpoU_sub_bind"/>
    <property type="match status" value="1"/>
</dbReference>
<dbReference type="PANTHER" id="PTHR43191:SF2">
    <property type="entry name" value="RRNA METHYLTRANSFERASE 3, MITOCHONDRIAL"/>
    <property type="match status" value="1"/>
</dbReference>
<dbReference type="GO" id="GO:0008173">
    <property type="term" value="F:RNA methyltransferase activity"/>
    <property type="evidence" value="ECO:0007669"/>
    <property type="project" value="InterPro"/>
</dbReference>
<gene>
    <name evidence="5" type="primary">aviRb</name>
    <name evidence="5" type="ORF">HDIA_4656</name>
</gene>
<dbReference type="InterPro" id="IPR029026">
    <property type="entry name" value="tRNA_m1G_MTases_N"/>
</dbReference>
<evidence type="ECO:0000256" key="3">
    <source>
        <dbReference type="ARBA" id="ARBA00022679"/>
    </source>
</evidence>
<dbReference type="InterPro" id="IPR053888">
    <property type="entry name" value="MRM3-like_sub_bind"/>
</dbReference>
<feature type="domain" description="RNA 2-O ribose methyltransferase substrate binding" evidence="4">
    <location>
        <begin position="44"/>
        <end position="120"/>
    </location>
</feature>
<dbReference type="Proteomes" id="UP000223606">
    <property type="component" value="Chromosome 1"/>
</dbReference>
<dbReference type="InterPro" id="IPR051259">
    <property type="entry name" value="rRNA_Methyltransferase"/>
</dbReference>
<dbReference type="GO" id="GO:0032259">
    <property type="term" value="P:methylation"/>
    <property type="evidence" value="ECO:0007669"/>
    <property type="project" value="UniProtKB-KW"/>
</dbReference>
<proteinExistence type="inferred from homology"/>
<dbReference type="KEGG" id="hdi:HDIA_4656"/>
<reference evidence="6" key="1">
    <citation type="submission" date="2017-09" db="EMBL/GenBank/DDBJ databases">
        <title>Genome sequence of Nannocystis excedens DSM 71.</title>
        <authorList>
            <person name="Blom J."/>
        </authorList>
    </citation>
    <scope>NUCLEOTIDE SEQUENCE [LARGE SCALE GENOMIC DNA]</scope>
    <source>
        <strain evidence="6">type strain: E19</strain>
    </source>
</reference>
<dbReference type="InterPro" id="IPR001537">
    <property type="entry name" value="SpoU_MeTrfase"/>
</dbReference>
<organism evidence="5 6">
    <name type="scientific">Hartmannibacter diazotrophicus</name>
    <dbReference type="NCBI Taxonomy" id="1482074"/>
    <lineage>
        <taxon>Bacteria</taxon>
        <taxon>Pseudomonadati</taxon>
        <taxon>Pseudomonadota</taxon>
        <taxon>Alphaproteobacteria</taxon>
        <taxon>Hyphomicrobiales</taxon>
        <taxon>Pleomorphomonadaceae</taxon>
        <taxon>Hartmannibacter</taxon>
    </lineage>
</organism>
<evidence type="ECO:0000256" key="2">
    <source>
        <dbReference type="ARBA" id="ARBA00022603"/>
    </source>
</evidence>
<dbReference type="CDD" id="cd18095">
    <property type="entry name" value="SpoU-like_rRNA-MTase"/>
    <property type="match status" value="1"/>
</dbReference>
<evidence type="ECO:0000313" key="5">
    <source>
        <dbReference type="EMBL" id="SON58197.1"/>
    </source>
</evidence>
<dbReference type="PANTHER" id="PTHR43191">
    <property type="entry name" value="RRNA METHYLTRANSFERASE 3"/>
    <property type="match status" value="1"/>
</dbReference>
<keyword evidence="6" id="KW-1185">Reference proteome</keyword>
<name>A0A2C9DD13_9HYPH</name>
<protein>
    <submittedName>
        <fullName evidence="5">23S rRNA (Uridine(2479)-2'-O)-methyltransferase</fullName>
        <ecNumber evidence="5">2.1.1.208</ecNumber>
    </submittedName>
</protein>
<keyword evidence="2 5" id="KW-0489">Methyltransferase</keyword>
<dbReference type="InterPro" id="IPR029064">
    <property type="entry name" value="Ribosomal_eL30-like_sf"/>
</dbReference>
<dbReference type="Pfam" id="PF00588">
    <property type="entry name" value="SpoU_methylase"/>
    <property type="match status" value="1"/>
</dbReference>
<sequence length="279" mass="30197">MSEHRDDRQTAGGYKQITSLANPLVKDLRALAMKKTRDERQLFVGEGLKLVTDALEEDWPIDMICFAAAARGQDRVMQAAAKVKARGGFVAEMTEAVLAKITRRDNPQMVVGVFKQKLTPLAKVALKENDVWVALEGIKDPGNLGTVVRTVDSVGAKGVILVGETCDPYSPEGVRATMGSLFHVPLVKCSVDEFLAFAAASPARLIGTHLKATHDYRTLASSEPTILLMGNEQAGLPDRLAEACDIRAKIPMAGRADSLNLAIATGIMLYELRRNVLTV</sequence>
<dbReference type="EMBL" id="LT960614">
    <property type="protein sequence ID" value="SON58197.1"/>
    <property type="molecule type" value="Genomic_DNA"/>
</dbReference>
<dbReference type="EC" id="2.1.1.208" evidence="5"/>
<evidence type="ECO:0000259" key="4">
    <source>
        <dbReference type="SMART" id="SM00967"/>
    </source>
</evidence>
<keyword evidence="3 5" id="KW-0808">Transferase</keyword>
<accession>A0A2C9DD13</accession>
<dbReference type="RefSeq" id="WP_099558422.1">
    <property type="nucleotide sequence ID" value="NZ_LT960614.1"/>
</dbReference>
<dbReference type="GO" id="GO:0003723">
    <property type="term" value="F:RNA binding"/>
    <property type="evidence" value="ECO:0007669"/>
    <property type="project" value="InterPro"/>
</dbReference>
<comment type="similarity">
    <text evidence="1">Belongs to the class IV-like SAM-binding methyltransferase superfamily. RNA methyltransferase TrmH family.</text>
</comment>
<dbReference type="InterPro" id="IPR029028">
    <property type="entry name" value="Alpha/beta_knot_MTases"/>
</dbReference>
<dbReference type="InterPro" id="IPR013123">
    <property type="entry name" value="SpoU_subst-bd"/>
</dbReference>
<dbReference type="Gene3D" id="3.40.1280.10">
    <property type="match status" value="1"/>
</dbReference>